<keyword evidence="3" id="KW-1185">Reference proteome</keyword>
<evidence type="ECO:0000313" key="2">
    <source>
        <dbReference type="EMBL" id="TDL25373.1"/>
    </source>
</evidence>
<dbReference type="VEuPathDB" id="FungiDB:BD410DRAFT_801406"/>
<feature type="region of interest" description="Disordered" evidence="1">
    <location>
        <begin position="978"/>
        <end position="1021"/>
    </location>
</feature>
<feature type="region of interest" description="Disordered" evidence="1">
    <location>
        <begin position="359"/>
        <end position="382"/>
    </location>
</feature>
<proteinExistence type="predicted"/>
<sequence>MVQSTVNSIASACSSCLKLVRESDSENGDGEAGEIVVTVSKGGDTIWVVDADGGVGAGEENGAVPPTSPSSRIQRTPPNTDSFNRGIVSGIIRIHGITNMCYYYDIHAHDTDTSIHNDQQDSETTTQTRRFYDARNAAIAYTRLARAVSTTQLHHASSAPDPDDPSDNRNTIANTSIASSVQSPLSPPSTTSPCNRVIPGTSKFSLLTGTSRGAKHKDKTKRTLLDALALAHVRARPRGGLVGLLSDVTNELRPQVKEKQPAILRLRSRIRRSGGVGRRWKESKENGKEKNLLKAPEPQPNSQTDSRQRAHSFDSGILLSNSPFTKEPEPDAKPTSRPLTPRSNSIPLGFAVCNNNAPESVYPGASEHDAGDTPASPPKESQVRPAFLTVKYGSERLMTGSIAIRAMCFGPSQSWAAGQHNSVWLQQTQASTNEQTQQQQSSSPTAATSSPTLQSPPNSASSSAHLAILLTNASAKLGVCTMSPPQPQFCTFRSASGQTGSPNGTANAQPQTNGTPQMPESAVNAMLESNDRAERAEKAREDAELHIVSQWTELERYLGAIKLRAPDAHAGFTRMAGSLASSPESSAYAYPSSNPPIANSTSHPIPFHPFTSNHQRHPATLILTNPTATAAPPITLFFFVPASAGLVHHSGPNEGPKSAFCPPIGGGGHSSASPLPPPPSATSSLSTAQHAAAAAALGKRSTCQLASPVAHELADLAVRLSWTGFDARSSCAICQVATGFDRPRADERTTEIREDTRGESVWVPTPPRRSWYLTSSVFTFSPRCTATIGAGQTGETSSPPPAPRRSRERDCIEVEDDIGTFSGLLAEHRHDRATRFRWIVHLGVRIELRAASSAESIIMHGVGVEAVRERWAKDGRERVGVLGGLLKTAKEGAKDKDKEGAKGRKESKDAEKNRNKEKGRVKKEMRETETKSRRGAAASPLRKEQHENGGESIMTILDAATANPAFLINQLHLEATPDASPRSYHAGSVPRQSQGDEEDTQHIFPHRLDTSLKKIETVGGG</sequence>
<reference evidence="2 3" key="1">
    <citation type="submission" date="2018-06" db="EMBL/GenBank/DDBJ databases">
        <title>A transcriptomic atlas of mushroom development highlights an independent origin of complex multicellularity.</title>
        <authorList>
            <consortium name="DOE Joint Genome Institute"/>
            <person name="Krizsan K."/>
            <person name="Almasi E."/>
            <person name="Merenyi Z."/>
            <person name="Sahu N."/>
            <person name="Viragh M."/>
            <person name="Koszo T."/>
            <person name="Mondo S."/>
            <person name="Kiss B."/>
            <person name="Balint B."/>
            <person name="Kues U."/>
            <person name="Barry K."/>
            <person name="Hegedus J.C."/>
            <person name="Henrissat B."/>
            <person name="Johnson J."/>
            <person name="Lipzen A."/>
            <person name="Ohm R."/>
            <person name="Nagy I."/>
            <person name="Pangilinan J."/>
            <person name="Yan J."/>
            <person name="Xiong Y."/>
            <person name="Grigoriev I.V."/>
            <person name="Hibbett D.S."/>
            <person name="Nagy L.G."/>
        </authorList>
    </citation>
    <scope>NUCLEOTIDE SEQUENCE [LARGE SCALE GENOMIC DNA]</scope>
    <source>
        <strain evidence="2 3">SZMC22713</strain>
    </source>
</reference>
<feature type="region of interest" description="Disordered" evidence="1">
    <location>
        <begin position="491"/>
        <end position="519"/>
    </location>
</feature>
<dbReference type="OrthoDB" id="3266415at2759"/>
<feature type="region of interest" description="Disordered" evidence="1">
    <location>
        <begin position="891"/>
        <end position="949"/>
    </location>
</feature>
<feature type="region of interest" description="Disordered" evidence="1">
    <location>
        <begin position="657"/>
        <end position="687"/>
    </location>
</feature>
<name>A0A4Y7QCG7_9AGAM</name>
<accession>A0A4Y7QCG7</accession>
<dbReference type="AlphaFoldDB" id="A0A4Y7QCG7"/>
<evidence type="ECO:0000313" key="3">
    <source>
        <dbReference type="Proteomes" id="UP000294933"/>
    </source>
</evidence>
<feature type="compositionally biased region" description="Basic and acidic residues" evidence="1">
    <location>
        <begin position="279"/>
        <end position="292"/>
    </location>
</feature>
<organism evidence="2 3">
    <name type="scientific">Rickenella mellea</name>
    <dbReference type="NCBI Taxonomy" id="50990"/>
    <lineage>
        <taxon>Eukaryota</taxon>
        <taxon>Fungi</taxon>
        <taxon>Dikarya</taxon>
        <taxon>Basidiomycota</taxon>
        <taxon>Agaricomycotina</taxon>
        <taxon>Agaricomycetes</taxon>
        <taxon>Hymenochaetales</taxon>
        <taxon>Rickenellaceae</taxon>
        <taxon>Rickenella</taxon>
    </lineage>
</organism>
<feature type="region of interest" description="Disordered" evidence="1">
    <location>
        <begin position="58"/>
        <end position="84"/>
    </location>
</feature>
<feature type="region of interest" description="Disordered" evidence="1">
    <location>
        <begin position="429"/>
        <end position="461"/>
    </location>
</feature>
<dbReference type="EMBL" id="ML170164">
    <property type="protein sequence ID" value="TDL25373.1"/>
    <property type="molecule type" value="Genomic_DNA"/>
</dbReference>
<feature type="compositionally biased region" description="Polar residues" evidence="1">
    <location>
        <begin position="491"/>
        <end position="518"/>
    </location>
</feature>
<protein>
    <submittedName>
        <fullName evidence="2">Uncharacterized protein</fullName>
    </submittedName>
</protein>
<feature type="region of interest" description="Disordered" evidence="1">
    <location>
        <begin position="151"/>
        <end position="203"/>
    </location>
</feature>
<gene>
    <name evidence="2" type="ORF">BD410DRAFT_801406</name>
</gene>
<dbReference type="Proteomes" id="UP000294933">
    <property type="component" value="Unassembled WGS sequence"/>
</dbReference>
<feature type="compositionally biased region" description="Low complexity" evidence="1">
    <location>
        <begin position="179"/>
        <end position="193"/>
    </location>
</feature>
<feature type="region of interest" description="Disordered" evidence="1">
    <location>
        <begin position="273"/>
        <end position="344"/>
    </location>
</feature>
<feature type="compositionally biased region" description="Basic and acidic residues" evidence="1">
    <location>
        <begin position="891"/>
        <end position="932"/>
    </location>
</feature>
<feature type="compositionally biased region" description="Basic and acidic residues" evidence="1">
    <location>
        <begin position="1006"/>
        <end position="1021"/>
    </location>
</feature>
<feature type="compositionally biased region" description="Polar residues" evidence="1">
    <location>
        <begin position="168"/>
        <end position="178"/>
    </location>
</feature>
<evidence type="ECO:0000256" key="1">
    <source>
        <dbReference type="SAM" id="MobiDB-lite"/>
    </source>
</evidence>
<feature type="region of interest" description="Disordered" evidence="1">
    <location>
        <begin position="787"/>
        <end position="808"/>
    </location>
</feature>
<feature type="compositionally biased region" description="Polar residues" evidence="1">
    <location>
        <begin position="69"/>
        <end position="83"/>
    </location>
</feature>